<proteinExistence type="predicted"/>
<evidence type="ECO:0000313" key="2">
    <source>
        <dbReference type="Proteomes" id="UP000824107"/>
    </source>
</evidence>
<dbReference type="AlphaFoldDB" id="A0A9D1SAC3"/>
<reference evidence="1" key="1">
    <citation type="submission" date="2020-10" db="EMBL/GenBank/DDBJ databases">
        <authorList>
            <person name="Gilroy R."/>
        </authorList>
    </citation>
    <scope>NUCLEOTIDE SEQUENCE</scope>
    <source>
        <strain evidence="1">ChiW3-316</strain>
    </source>
</reference>
<organism evidence="1 2">
    <name type="scientific">Candidatus Scatocola faecipullorum</name>
    <dbReference type="NCBI Taxonomy" id="2840917"/>
    <lineage>
        <taxon>Bacteria</taxon>
        <taxon>Pseudomonadati</taxon>
        <taxon>Pseudomonadota</taxon>
        <taxon>Alphaproteobacteria</taxon>
        <taxon>Rhodospirillales</taxon>
        <taxon>Rhodospirillaceae</taxon>
        <taxon>Rhodospirillaceae incertae sedis</taxon>
        <taxon>Candidatus Scatocola</taxon>
    </lineage>
</organism>
<name>A0A9D1SAC3_9PROT</name>
<evidence type="ECO:0000313" key="1">
    <source>
        <dbReference type="EMBL" id="HIU53089.1"/>
    </source>
</evidence>
<reference evidence="1" key="2">
    <citation type="journal article" date="2021" name="PeerJ">
        <title>Extensive microbial diversity within the chicken gut microbiome revealed by metagenomics and culture.</title>
        <authorList>
            <person name="Gilroy R."/>
            <person name="Ravi A."/>
            <person name="Getino M."/>
            <person name="Pursley I."/>
            <person name="Horton D.L."/>
            <person name="Alikhan N.F."/>
            <person name="Baker D."/>
            <person name="Gharbi K."/>
            <person name="Hall N."/>
            <person name="Watson M."/>
            <person name="Adriaenssens E.M."/>
            <person name="Foster-Nyarko E."/>
            <person name="Jarju S."/>
            <person name="Secka A."/>
            <person name="Antonio M."/>
            <person name="Oren A."/>
            <person name="Chaudhuri R.R."/>
            <person name="La Ragione R."/>
            <person name="Hildebrand F."/>
            <person name="Pallen M.J."/>
        </authorList>
    </citation>
    <scope>NUCLEOTIDE SEQUENCE</scope>
    <source>
        <strain evidence="1">ChiW3-316</strain>
    </source>
</reference>
<dbReference type="EMBL" id="DVNC01000023">
    <property type="protein sequence ID" value="HIU53089.1"/>
    <property type="molecule type" value="Genomic_DNA"/>
</dbReference>
<comment type="caution">
    <text evidence="1">The sequence shown here is derived from an EMBL/GenBank/DDBJ whole genome shotgun (WGS) entry which is preliminary data.</text>
</comment>
<feature type="non-terminal residue" evidence="1">
    <location>
        <position position="1"/>
    </location>
</feature>
<protein>
    <submittedName>
        <fullName evidence="1">Uncharacterized protein</fullName>
    </submittedName>
</protein>
<dbReference type="Proteomes" id="UP000824107">
    <property type="component" value="Unassembled WGS sequence"/>
</dbReference>
<sequence>NQNRFEFGPQTLSLELPDAGSVSVKNFPRLANVTFITGDKQLDFGNIEFADPYDQICKSMGYAQTSCAAGYWKFDFCRYSNAYFKQCCADKYKYTADSCSYPNELSSDGCGGKYRCICNRTLYPVESCASPQVVSGDACTEDGKKYYSECVCPSNYTETCTGQNQQGRGTGCTYNGTTKYTACECKPGYNQTCTELGPVTPSDYCQMNGVKYYNNCKTCENKCKLDSCPVGNICEYEDCSQKYCTIGCATGYKDLDNYWCNGALRCWVK</sequence>
<accession>A0A9D1SAC3</accession>
<gene>
    <name evidence="1" type="ORF">IAD20_03300</name>
</gene>